<evidence type="ECO:0000313" key="7">
    <source>
        <dbReference type="Proteomes" id="UP000585665"/>
    </source>
</evidence>
<evidence type="ECO:0000259" key="4">
    <source>
        <dbReference type="Pfam" id="PF01464"/>
    </source>
</evidence>
<dbReference type="Pfam" id="PF01464">
    <property type="entry name" value="SLT"/>
    <property type="match status" value="1"/>
</dbReference>
<dbReference type="EMBL" id="JABXXR010000027">
    <property type="protein sequence ID" value="NVN40109.1"/>
    <property type="molecule type" value="Genomic_DNA"/>
</dbReference>
<dbReference type="InterPro" id="IPR008258">
    <property type="entry name" value="Transglycosylase_SLT_dom_1"/>
</dbReference>
<accession>A0A850PBQ6</accession>
<proteinExistence type="inferred from homology"/>
<comment type="similarity">
    <text evidence="1">Belongs to the transglycosylase Slt family.</text>
</comment>
<feature type="domain" description="SPOR" evidence="5">
    <location>
        <begin position="334"/>
        <end position="407"/>
    </location>
</feature>
<keyword evidence="7" id="KW-1185">Reference proteome</keyword>
<dbReference type="GO" id="GO:0042834">
    <property type="term" value="F:peptidoglycan binding"/>
    <property type="evidence" value="ECO:0007669"/>
    <property type="project" value="InterPro"/>
</dbReference>
<evidence type="ECO:0000313" key="6">
    <source>
        <dbReference type="EMBL" id="NVN40109.1"/>
    </source>
</evidence>
<organism evidence="6 7">
    <name type="scientific">Ameyamaea chiangmaiensis</name>
    <dbReference type="NCBI Taxonomy" id="442969"/>
    <lineage>
        <taxon>Bacteria</taxon>
        <taxon>Pseudomonadati</taxon>
        <taxon>Pseudomonadota</taxon>
        <taxon>Alphaproteobacteria</taxon>
        <taxon>Acetobacterales</taxon>
        <taxon>Acetobacteraceae</taxon>
        <taxon>Ameyamaea</taxon>
    </lineage>
</organism>
<evidence type="ECO:0000256" key="2">
    <source>
        <dbReference type="ARBA" id="ARBA00009387"/>
    </source>
</evidence>
<evidence type="ECO:0000256" key="1">
    <source>
        <dbReference type="ARBA" id="ARBA00007734"/>
    </source>
</evidence>
<dbReference type="PANTHER" id="PTHR37423">
    <property type="entry name" value="SOLUBLE LYTIC MUREIN TRANSGLYCOSYLASE-RELATED"/>
    <property type="match status" value="1"/>
</dbReference>
<dbReference type="InterPro" id="IPR023346">
    <property type="entry name" value="Lysozyme-like_dom_sf"/>
</dbReference>
<dbReference type="PANTHER" id="PTHR37423:SF2">
    <property type="entry name" value="MEMBRANE-BOUND LYTIC MUREIN TRANSGLYCOSYLASE C"/>
    <property type="match status" value="1"/>
</dbReference>
<name>A0A850PBQ6_9PROT</name>
<protein>
    <submittedName>
        <fullName evidence="6">Transglycosylase SLT domain-containing protein</fullName>
    </submittedName>
</protein>
<feature type="domain" description="Transglycosylase SLT" evidence="4">
    <location>
        <begin position="31"/>
        <end position="143"/>
    </location>
</feature>
<dbReference type="InterPro" id="IPR036680">
    <property type="entry name" value="SPOR-like_sf"/>
</dbReference>
<comment type="caution">
    <text evidence="6">The sequence shown here is derived from an EMBL/GenBank/DDBJ whole genome shotgun (WGS) entry which is preliminary data.</text>
</comment>
<dbReference type="Gene3D" id="3.30.70.1070">
    <property type="entry name" value="Sporulation related repeat"/>
    <property type="match status" value="1"/>
</dbReference>
<dbReference type="Pfam" id="PF05036">
    <property type="entry name" value="SPOR"/>
    <property type="match status" value="1"/>
</dbReference>
<dbReference type="CDD" id="cd00254">
    <property type="entry name" value="LT-like"/>
    <property type="match status" value="1"/>
</dbReference>
<dbReference type="SUPFAM" id="SSF53955">
    <property type="entry name" value="Lysozyme-like"/>
    <property type="match status" value="1"/>
</dbReference>
<sequence>MPVAQEAAEYRAHAKSYYAPPGPPEDPWGPYIKEAAQRFDVPEIWIRSVMARESGGNLFRANGDFVTSAPGAMGLMQLMPPTYDELRVEYSLGEDPFNPHDNILAGAAYIREMYDIYGSPGFLAAYNGGPGRLDDFLSRHRTLPRETRNYVAAIGHQIAGYYPNSRSQADLMVAAHGGGQGVAYASASVPLSSEAKSVQAAWARRRNGDSEASDDQPVQVAEAQNEPAEATPAYTKSWKKVEPEAPTHIAIASAAPLSAAQSTTTESETDAVRAAWASRGAVAPAPTDPAPVQVAQAAPATPERRRLQLHFVTPAMAEPAPLLRKSSAVGERHDWAIQVGAFGSPTLAEQAADHAQERSSLASAKAQVLGVGTGKGHLYRARLTGLSHDAAVAACGKLTRGGPCVVVSPDSRF</sequence>
<dbReference type="InterPro" id="IPR007730">
    <property type="entry name" value="SPOR-like_dom"/>
</dbReference>
<feature type="region of interest" description="Disordered" evidence="3">
    <location>
        <begin position="202"/>
        <end position="234"/>
    </location>
</feature>
<dbReference type="AlphaFoldDB" id="A0A850PBQ6"/>
<dbReference type="Proteomes" id="UP000585665">
    <property type="component" value="Unassembled WGS sequence"/>
</dbReference>
<gene>
    <name evidence="6" type="ORF">HUK82_05960</name>
</gene>
<reference evidence="6 7" key="1">
    <citation type="submission" date="2020-06" db="EMBL/GenBank/DDBJ databases">
        <title>Description of novel acetic acid bacteria.</title>
        <authorList>
            <person name="Sombolestani A."/>
        </authorList>
    </citation>
    <scope>NUCLEOTIDE SEQUENCE [LARGE SCALE GENOMIC DNA]</scope>
    <source>
        <strain evidence="6 7">LMG 27010</strain>
    </source>
</reference>
<dbReference type="Gene3D" id="1.10.530.10">
    <property type="match status" value="1"/>
</dbReference>
<comment type="similarity">
    <text evidence="2">Belongs to the virb1 family.</text>
</comment>
<evidence type="ECO:0000259" key="5">
    <source>
        <dbReference type="Pfam" id="PF05036"/>
    </source>
</evidence>
<evidence type="ECO:0000256" key="3">
    <source>
        <dbReference type="SAM" id="MobiDB-lite"/>
    </source>
</evidence>